<evidence type="ECO:0000256" key="1">
    <source>
        <dbReference type="SAM" id="MobiDB-lite"/>
    </source>
</evidence>
<gene>
    <name evidence="3" type="ORF">AQUCO_01500161v1</name>
</gene>
<keyword evidence="4" id="KW-1185">Reference proteome</keyword>
<feature type="chain" id="PRO_5013666971" evidence="2">
    <location>
        <begin position="22"/>
        <end position="82"/>
    </location>
</feature>
<dbReference type="InParanoid" id="A0A2G5DSC9"/>
<name>A0A2G5DSC9_AQUCA</name>
<keyword evidence="2" id="KW-0732">Signal</keyword>
<evidence type="ECO:0000313" key="4">
    <source>
        <dbReference type="Proteomes" id="UP000230069"/>
    </source>
</evidence>
<accession>A0A2G5DSC9</accession>
<organism evidence="3 4">
    <name type="scientific">Aquilegia coerulea</name>
    <name type="common">Rocky mountain columbine</name>
    <dbReference type="NCBI Taxonomy" id="218851"/>
    <lineage>
        <taxon>Eukaryota</taxon>
        <taxon>Viridiplantae</taxon>
        <taxon>Streptophyta</taxon>
        <taxon>Embryophyta</taxon>
        <taxon>Tracheophyta</taxon>
        <taxon>Spermatophyta</taxon>
        <taxon>Magnoliopsida</taxon>
        <taxon>Ranunculales</taxon>
        <taxon>Ranunculaceae</taxon>
        <taxon>Thalictroideae</taxon>
        <taxon>Aquilegia</taxon>
    </lineage>
</organism>
<dbReference type="Proteomes" id="UP000230069">
    <property type="component" value="Unassembled WGS sequence"/>
</dbReference>
<feature type="region of interest" description="Disordered" evidence="1">
    <location>
        <begin position="57"/>
        <end position="82"/>
    </location>
</feature>
<proteinExistence type="predicted"/>
<sequence length="82" mass="9457">MGHLKLEWAYVLHVMFRNSMSLLLLGTASKLSSDMQKCFVPISFPEEQNRKKTFREFGTSRALPMNHPQTNSENRLSNNSNI</sequence>
<reference evidence="3 4" key="1">
    <citation type="submission" date="2017-09" db="EMBL/GenBank/DDBJ databases">
        <title>WGS assembly of Aquilegia coerulea Goldsmith.</title>
        <authorList>
            <person name="Hodges S."/>
            <person name="Kramer E."/>
            <person name="Nordborg M."/>
            <person name="Tomkins J."/>
            <person name="Borevitz J."/>
            <person name="Derieg N."/>
            <person name="Yan J."/>
            <person name="Mihaltcheva S."/>
            <person name="Hayes R.D."/>
            <person name="Rokhsar D."/>
        </authorList>
    </citation>
    <scope>NUCLEOTIDE SEQUENCE [LARGE SCALE GENOMIC DNA]</scope>
    <source>
        <strain evidence="4">cv. Goldsmith</strain>
    </source>
</reference>
<feature type="compositionally biased region" description="Polar residues" evidence="1">
    <location>
        <begin position="67"/>
        <end position="82"/>
    </location>
</feature>
<evidence type="ECO:0000313" key="3">
    <source>
        <dbReference type="EMBL" id="PIA46431.1"/>
    </source>
</evidence>
<evidence type="ECO:0000256" key="2">
    <source>
        <dbReference type="SAM" id="SignalP"/>
    </source>
</evidence>
<protein>
    <submittedName>
        <fullName evidence="3">Uncharacterized protein</fullName>
    </submittedName>
</protein>
<feature type="signal peptide" evidence="2">
    <location>
        <begin position="1"/>
        <end position="21"/>
    </location>
</feature>
<dbReference type="AlphaFoldDB" id="A0A2G5DSC9"/>
<dbReference type="EMBL" id="KZ305032">
    <property type="protein sequence ID" value="PIA46431.1"/>
    <property type="molecule type" value="Genomic_DNA"/>
</dbReference>